<dbReference type="Proteomes" id="UP000076154">
    <property type="component" value="Unassembled WGS sequence"/>
</dbReference>
<comment type="caution">
    <text evidence="1">The sequence shown here is derived from an EMBL/GenBank/DDBJ whole genome shotgun (WGS) entry which is preliminary data.</text>
</comment>
<gene>
    <name evidence="1" type="ORF">Hypma_013344</name>
</gene>
<keyword evidence="2" id="KW-1185">Reference proteome</keyword>
<evidence type="ECO:0000313" key="2">
    <source>
        <dbReference type="Proteomes" id="UP000076154"/>
    </source>
</evidence>
<organism evidence="1 2">
    <name type="scientific">Hypsizygus marmoreus</name>
    <name type="common">White beech mushroom</name>
    <name type="synonym">Agaricus marmoreus</name>
    <dbReference type="NCBI Taxonomy" id="39966"/>
    <lineage>
        <taxon>Eukaryota</taxon>
        <taxon>Fungi</taxon>
        <taxon>Dikarya</taxon>
        <taxon>Basidiomycota</taxon>
        <taxon>Agaricomycotina</taxon>
        <taxon>Agaricomycetes</taxon>
        <taxon>Agaricomycetidae</taxon>
        <taxon>Agaricales</taxon>
        <taxon>Tricholomatineae</taxon>
        <taxon>Lyophyllaceae</taxon>
        <taxon>Hypsizygus</taxon>
    </lineage>
</organism>
<dbReference type="AlphaFoldDB" id="A0A369JCN2"/>
<sequence>MHKHKPRISRSASSYAIIRRSASGLLSLTEAMILSALKPITGISKKTMPLDLLKSGWVLRKLNLSLFLIPTTIEDEAFPLVLSYAVHDGGF</sequence>
<name>A0A369JCN2_HYPMA</name>
<dbReference type="InParanoid" id="A0A369JCN2"/>
<reference evidence="1" key="1">
    <citation type="submission" date="2018-04" db="EMBL/GenBank/DDBJ databases">
        <title>Whole genome sequencing of Hypsizygus marmoreus.</title>
        <authorList>
            <person name="Choi I.-G."/>
            <person name="Min B."/>
            <person name="Kim J.-G."/>
            <person name="Kim S."/>
            <person name="Oh Y.-L."/>
            <person name="Kong W.-S."/>
            <person name="Park H."/>
            <person name="Jeong J."/>
            <person name="Song E.-S."/>
        </authorList>
    </citation>
    <scope>NUCLEOTIDE SEQUENCE [LARGE SCALE GENOMIC DNA]</scope>
    <source>
        <strain evidence="1">51987-8</strain>
    </source>
</reference>
<protein>
    <submittedName>
        <fullName evidence="1">Uncharacterized protein</fullName>
    </submittedName>
</protein>
<proteinExistence type="predicted"/>
<dbReference type="EMBL" id="LUEZ02000077">
    <property type="protein sequence ID" value="RDB19638.1"/>
    <property type="molecule type" value="Genomic_DNA"/>
</dbReference>
<evidence type="ECO:0000313" key="1">
    <source>
        <dbReference type="EMBL" id="RDB19638.1"/>
    </source>
</evidence>
<accession>A0A369JCN2</accession>